<dbReference type="Proteomes" id="UP001638806">
    <property type="component" value="Unassembled WGS sequence"/>
</dbReference>
<dbReference type="EMBL" id="JBGNUJ010000002">
    <property type="protein sequence ID" value="KAL3965264.1"/>
    <property type="molecule type" value="Genomic_DNA"/>
</dbReference>
<name>A0ACC4EBR6_PURLI</name>
<comment type="caution">
    <text evidence="1">The sequence shown here is derived from an EMBL/GenBank/DDBJ whole genome shotgun (WGS) entry which is preliminary data.</text>
</comment>
<gene>
    <name evidence="1" type="ORF">ACCO45_002268</name>
</gene>
<organism evidence="1 2">
    <name type="scientific">Purpureocillium lilacinum</name>
    <name type="common">Paecilomyces lilacinus</name>
    <dbReference type="NCBI Taxonomy" id="33203"/>
    <lineage>
        <taxon>Eukaryota</taxon>
        <taxon>Fungi</taxon>
        <taxon>Dikarya</taxon>
        <taxon>Ascomycota</taxon>
        <taxon>Pezizomycotina</taxon>
        <taxon>Sordariomycetes</taxon>
        <taxon>Hypocreomycetidae</taxon>
        <taxon>Hypocreales</taxon>
        <taxon>Ophiocordycipitaceae</taxon>
        <taxon>Purpureocillium</taxon>
    </lineage>
</organism>
<protein>
    <submittedName>
        <fullName evidence="1">Uncharacterized protein</fullName>
    </submittedName>
</protein>
<evidence type="ECO:0000313" key="2">
    <source>
        <dbReference type="Proteomes" id="UP001638806"/>
    </source>
</evidence>
<keyword evidence="2" id="KW-1185">Reference proteome</keyword>
<proteinExistence type="predicted"/>
<reference evidence="1" key="1">
    <citation type="submission" date="2024-12" db="EMBL/GenBank/DDBJ databases">
        <title>Comparative genomics and development of molecular markers within Purpureocillium lilacinum and among Purpureocillium species.</title>
        <authorList>
            <person name="Yeh Z.-Y."/>
            <person name="Ni N.-T."/>
            <person name="Lo P.-H."/>
            <person name="Mushyakhwo K."/>
            <person name="Lin C.-F."/>
            <person name="Nai Y.-S."/>
        </authorList>
    </citation>
    <scope>NUCLEOTIDE SEQUENCE</scope>
    <source>
        <strain evidence="1">NCHU-NPUST-175</strain>
    </source>
</reference>
<evidence type="ECO:0000313" key="1">
    <source>
        <dbReference type="EMBL" id="KAL3965264.1"/>
    </source>
</evidence>
<accession>A0ACC4EBR6</accession>
<sequence>MLLPPRNRGESATGSGQNTQRDRVEAPGGVWQSRPPHLRFCLSESSTVEPIAAVSHTRVSVIGRRCLWARDTAESTASGQDNGDDVWTRSGTKRRLTAQPTPHEPSPPPSIEQSHTVTERRAITSSTTARCAAARFLGSRRGNDAVARPAAPLTQGRHKIPALTPHADGLTAPRPPTRPKP</sequence>